<evidence type="ECO:0000313" key="2">
    <source>
        <dbReference type="EnsemblMetazoa" id="AFAF003197-PA"/>
    </source>
</evidence>
<keyword evidence="1" id="KW-0472">Membrane</keyword>
<organism evidence="2 3">
    <name type="scientific">Anopheles farauti</name>
    <dbReference type="NCBI Taxonomy" id="69004"/>
    <lineage>
        <taxon>Eukaryota</taxon>
        <taxon>Metazoa</taxon>
        <taxon>Ecdysozoa</taxon>
        <taxon>Arthropoda</taxon>
        <taxon>Hexapoda</taxon>
        <taxon>Insecta</taxon>
        <taxon>Pterygota</taxon>
        <taxon>Neoptera</taxon>
        <taxon>Endopterygota</taxon>
        <taxon>Diptera</taxon>
        <taxon>Nematocera</taxon>
        <taxon>Culicoidea</taxon>
        <taxon>Culicidae</taxon>
        <taxon>Anophelinae</taxon>
        <taxon>Anopheles</taxon>
    </lineage>
</organism>
<keyword evidence="1" id="KW-1133">Transmembrane helix</keyword>
<reference evidence="2" key="2">
    <citation type="submission" date="2020-05" db="UniProtKB">
        <authorList>
            <consortium name="EnsemblMetazoa"/>
        </authorList>
    </citation>
    <scope>IDENTIFICATION</scope>
    <source>
        <strain evidence="2">FAR1</strain>
    </source>
</reference>
<keyword evidence="3" id="KW-1185">Reference proteome</keyword>
<dbReference type="VEuPathDB" id="VectorBase:AFAF003197"/>
<evidence type="ECO:0000256" key="1">
    <source>
        <dbReference type="SAM" id="Phobius"/>
    </source>
</evidence>
<sequence>MATASLQKYRYICSANKLLTVTGSSITCIQQETPVAATFDHRFHLVAAVDHATVVIATTAIGTAVGHHRRLLRGRRASCRSFGRFGLVVFWITCIFLIFLGLLFLIVNVFAIVSIGFWFCFSYGQIIWHIGGPAETSQAQRERKDQNLSL</sequence>
<evidence type="ECO:0000313" key="3">
    <source>
        <dbReference type="Proteomes" id="UP000075886"/>
    </source>
</evidence>
<dbReference type="EMBL" id="AXCN02000421">
    <property type="status" value="NOT_ANNOTATED_CDS"/>
    <property type="molecule type" value="Genomic_DNA"/>
</dbReference>
<name>A0A182Q507_9DIPT</name>
<accession>A0A182Q507</accession>
<dbReference type="EnsemblMetazoa" id="AFAF003197-RA">
    <property type="protein sequence ID" value="AFAF003197-PA"/>
    <property type="gene ID" value="AFAF003197"/>
</dbReference>
<dbReference type="Proteomes" id="UP000075886">
    <property type="component" value="Unassembled WGS sequence"/>
</dbReference>
<feature type="transmembrane region" description="Helical" evidence="1">
    <location>
        <begin position="86"/>
        <end position="119"/>
    </location>
</feature>
<proteinExistence type="predicted"/>
<protein>
    <submittedName>
        <fullName evidence="2">Uncharacterized protein</fullName>
    </submittedName>
</protein>
<keyword evidence="1" id="KW-0812">Transmembrane</keyword>
<dbReference type="AlphaFoldDB" id="A0A182Q507"/>
<reference evidence="3" key="1">
    <citation type="submission" date="2014-01" db="EMBL/GenBank/DDBJ databases">
        <title>The Genome Sequence of Anopheles farauti FAR1 (V2).</title>
        <authorList>
            <consortium name="The Broad Institute Genomics Platform"/>
            <person name="Neafsey D.E."/>
            <person name="Besansky N."/>
            <person name="Howell P."/>
            <person name="Walton C."/>
            <person name="Young S.K."/>
            <person name="Zeng Q."/>
            <person name="Gargeya S."/>
            <person name="Fitzgerald M."/>
            <person name="Haas B."/>
            <person name="Abouelleil A."/>
            <person name="Allen A.W."/>
            <person name="Alvarado L."/>
            <person name="Arachchi H.M."/>
            <person name="Berlin A.M."/>
            <person name="Chapman S.B."/>
            <person name="Gainer-Dewar J."/>
            <person name="Goldberg J."/>
            <person name="Griggs A."/>
            <person name="Gujja S."/>
            <person name="Hansen M."/>
            <person name="Howarth C."/>
            <person name="Imamovic A."/>
            <person name="Ireland A."/>
            <person name="Larimer J."/>
            <person name="McCowan C."/>
            <person name="Murphy C."/>
            <person name="Pearson M."/>
            <person name="Poon T.W."/>
            <person name="Priest M."/>
            <person name="Roberts A."/>
            <person name="Saif S."/>
            <person name="Shea T."/>
            <person name="Sisk P."/>
            <person name="Sykes S."/>
            <person name="Wortman J."/>
            <person name="Nusbaum C."/>
            <person name="Birren B."/>
        </authorList>
    </citation>
    <scope>NUCLEOTIDE SEQUENCE [LARGE SCALE GENOMIC DNA]</scope>
    <source>
        <strain evidence="3">FAR1</strain>
    </source>
</reference>